<proteinExistence type="predicted"/>
<evidence type="ECO:0000313" key="2">
    <source>
        <dbReference type="Proteomes" id="UP000638560"/>
    </source>
</evidence>
<comment type="caution">
    <text evidence="1">The sequence shown here is derived from an EMBL/GenBank/DDBJ whole genome shotgun (WGS) entry which is preliminary data.</text>
</comment>
<reference evidence="1 2" key="1">
    <citation type="submission" date="2020-11" db="EMBL/GenBank/DDBJ databases">
        <title>A novel isolate from a Black sea contaminated sediment with potential to produce alkanes: Plantactinospora alkalitolerans sp. nov.</title>
        <authorList>
            <person name="Carro L."/>
            <person name="Veyisoglu A."/>
            <person name="Guven K."/>
            <person name="Schumann P."/>
            <person name="Klenk H.-P."/>
            <person name="Sahin N."/>
        </authorList>
    </citation>
    <scope>NUCLEOTIDE SEQUENCE [LARGE SCALE GENOMIC DNA]</scope>
    <source>
        <strain evidence="1 2">S1510</strain>
    </source>
</reference>
<dbReference type="RefSeq" id="WP_196203240.1">
    <property type="nucleotide sequence ID" value="NZ_JADPUN010000205.1"/>
</dbReference>
<name>A0ABS0GZR5_9ACTN</name>
<sequence>MELRLSPVQVRNRLILAARRIVADHTPDAEGICPICGVLHCEALAVAFGYLARVDRPEPPVAVEIHRRAAVPPPGITAAELRIAAGSAPDAMGRWDVGIRHRVGWRADDDECADSDRPRRQP</sequence>
<dbReference type="EMBL" id="JADPUN010000205">
    <property type="protein sequence ID" value="MBF9131704.1"/>
    <property type="molecule type" value="Genomic_DNA"/>
</dbReference>
<evidence type="ECO:0008006" key="3">
    <source>
        <dbReference type="Google" id="ProtNLM"/>
    </source>
</evidence>
<keyword evidence="2" id="KW-1185">Reference proteome</keyword>
<organism evidence="1 2">
    <name type="scientific">Plantactinospora alkalitolerans</name>
    <dbReference type="NCBI Taxonomy" id="2789879"/>
    <lineage>
        <taxon>Bacteria</taxon>
        <taxon>Bacillati</taxon>
        <taxon>Actinomycetota</taxon>
        <taxon>Actinomycetes</taxon>
        <taxon>Micromonosporales</taxon>
        <taxon>Micromonosporaceae</taxon>
        <taxon>Plantactinospora</taxon>
    </lineage>
</organism>
<dbReference type="Proteomes" id="UP000638560">
    <property type="component" value="Unassembled WGS sequence"/>
</dbReference>
<gene>
    <name evidence="1" type="ORF">I0C86_22460</name>
</gene>
<protein>
    <recommendedName>
        <fullName evidence="3">4Fe-4S Wbl-type domain-containing protein</fullName>
    </recommendedName>
</protein>
<accession>A0ABS0GZR5</accession>
<evidence type="ECO:0000313" key="1">
    <source>
        <dbReference type="EMBL" id="MBF9131704.1"/>
    </source>
</evidence>